<name>A0ABT8WFS7_9FLAO</name>
<organism evidence="1 2">
    <name type="scientific">Flavivirga aquimarina</name>
    <dbReference type="NCBI Taxonomy" id="2027862"/>
    <lineage>
        <taxon>Bacteria</taxon>
        <taxon>Pseudomonadati</taxon>
        <taxon>Bacteroidota</taxon>
        <taxon>Flavobacteriia</taxon>
        <taxon>Flavobacteriales</taxon>
        <taxon>Flavobacteriaceae</taxon>
        <taxon>Flavivirga</taxon>
    </lineage>
</organism>
<sequence length="102" mass="12323">MKIVWTKLAKITYIEVLENLKKRWTKKEMKSFNDLTNTLLEKVKKEQVVHPFVNEKLGIRKGVIHKNISLFYKEDRKNDKIYLITFFNNQMNPKTLKKLLKQ</sequence>
<gene>
    <name evidence="1" type="ORF">Q4Q35_19535</name>
</gene>
<reference evidence="1" key="1">
    <citation type="submission" date="2023-07" db="EMBL/GenBank/DDBJ databases">
        <title>Two novel species in the genus Flavivirga.</title>
        <authorList>
            <person name="Kwon K."/>
        </authorList>
    </citation>
    <scope>NUCLEOTIDE SEQUENCE</scope>
    <source>
        <strain evidence="1">KCTC 52353</strain>
    </source>
</reference>
<accession>A0ABT8WFS7</accession>
<dbReference type="Gene3D" id="3.30.2310.20">
    <property type="entry name" value="RelE-like"/>
    <property type="match status" value="1"/>
</dbReference>
<evidence type="ECO:0000313" key="2">
    <source>
        <dbReference type="Proteomes" id="UP001176883"/>
    </source>
</evidence>
<dbReference type="EMBL" id="JAUOEK010000182">
    <property type="protein sequence ID" value="MDO5972000.1"/>
    <property type="molecule type" value="Genomic_DNA"/>
</dbReference>
<keyword evidence="2" id="KW-1185">Reference proteome</keyword>
<dbReference type="InterPro" id="IPR035093">
    <property type="entry name" value="RelE/ParE_toxin_dom_sf"/>
</dbReference>
<dbReference type="RefSeq" id="WP_303279718.1">
    <property type="nucleotide sequence ID" value="NZ_JAUOEK010000182.1"/>
</dbReference>
<comment type="caution">
    <text evidence="1">The sequence shown here is derived from an EMBL/GenBank/DDBJ whole genome shotgun (WGS) entry which is preliminary data.</text>
</comment>
<protein>
    <recommendedName>
        <fullName evidence="3">Plasmid stabilization protein</fullName>
    </recommendedName>
</protein>
<proteinExistence type="predicted"/>
<evidence type="ECO:0008006" key="3">
    <source>
        <dbReference type="Google" id="ProtNLM"/>
    </source>
</evidence>
<dbReference type="Proteomes" id="UP001176883">
    <property type="component" value="Unassembled WGS sequence"/>
</dbReference>
<evidence type="ECO:0000313" key="1">
    <source>
        <dbReference type="EMBL" id="MDO5972000.1"/>
    </source>
</evidence>